<gene>
    <name evidence="8" type="ORF">ASPCAL07160</name>
</gene>
<dbReference type="Gene3D" id="3.90.1300.10">
    <property type="entry name" value="Amidase signature (AS) domain"/>
    <property type="match status" value="1"/>
</dbReference>
<dbReference type="PANTHER" id="PTHR46072:SF2">
    <property type="entry name" value="AMIDASE (EUROFUNG)"/>
    <property type="match status" value="1"/>
</dbReference>
<organism evidence="8 9">
    <name type="scientific">Aspergillus calidoustus</name>
    <dbReference type="NCBI Taxonomy" id="454130"/>
    <lineage>
        <taxon>Eukaryota</taxon>
        <taxon>Fungi</taxon>
        <taxon>Dikarya</taxon>
        <taxon>Ascomycota</taxon>
        <taxon>Pezizomycotina</taxon>
        <taxon>Eurotiomycetes</taxon>
        <taxon>Eurotiomycetidae</taxon>
        <taxon>Eurotiales</taxon>
        <taxon>Aspergillaceae</taxon>
        <taxon>Aspergillus</taxon>
        <taxon>Aspergillus subgen. Nidulantes</taxon>
    </lineage>
</organism>
<evidence type="ECO:0000256" key="5">
    <source>
        <dbReference type="PIRSR" id="PIRSR001221-1"/>
    </source>
</evidence>
<feature type="active site" description="Charge relay system" evidence="5">
    <location>
        <position position="132"/>
    </location>
</feature>
<protein>
    <recommendedName>
        <fullName evidence="3">amidase</fullName>
        <ecNumber evidence="3">3.5.1.4</ecNumber>
    </recommendedName>
</protein>
<feature type="active site" description="Acyl-ester intermediate" evidence="5">
    <location>
        <position position="231"/>
    </location>
</feature>
<keyword evidence="9" id="KW-1185">Reference proteome</keyword>
<dbReference type="AlphaFoldDB" id="A0A0U5G2F0"/>
<dbReference type="InterPro" id="IPR036928">
    <property type="entry name" value="AS_sf"/>
</dbReference>
<dbReference type="OMA" id="HNSIKWV"/>
<evidence type="ECO:0000259" key="7">
    <source>
        <dbReference type="Pfam" id="PF01425"/>
    </source>
</evidence>
<dbReference type="InterPro" id="IPR023631">
    <property type="entry name" value="Amidase_dom"/>
</dbReference>
<feature type="binding site" evidence="6">
    <location>
        <begin position="228"/>
        <end position="231"/>
    </location>
    <ligand>
        <name>substrate</name>
    </ligand>
</feature>
<feature type="binding site" evidence="6">
    <location>
        <position position="181"/>
    </location>
    <ligand>
        <name>substrate</name>
    </ligand>
</feature>
<dbReference type="SUPFAM" id="SSF75304">
    <property type="entry name" value="Amidase signature (AS) enzymes"/>
    <property type="match status" value="1"/>
</dbReference>
<sequence length="570" mass="63197">MGSVRSWEEIAADKRSLRDRAIQPYTVSDLDQQPPRVHNVHERSRIDDLVSQEITDIPSVPALLAQLRSGKYTAEQVTLAYIKRAVVAHQLTNAITETVFEQALSQARALDHHLQKIGELHGPLHGIPVTVKDQFNVKGVDTTLGYVGRSFSPATEDAVIVRILKDMGAVVICKTNLPQTLLWAETENPLWGRTVNPRNPDFIPGGSSGGEGALLALHGSILGLGSDIGGSIRIPGSMNGVYAFKPTVSSASVDYLLQSYLQGVAAAYPSQSSRFPAIGAPGPMEGQEHVHFAFGPMARDMESLSYISRLVAGSEPWEQDPKCAPLPWNEAVFQEVQTRPLVIGLINDDGVVRVHPPIERTLRDLATKLKEQGHEVIPWDTSDHLECAQLMDKYYVADGFEDILRNINAAGEPMIPHVQAMADRAQGKALPVYEYWQLNKKKAALRQAYLRKWTTARSPSGKPLDVLLGPTTAHTAVPHRKLRWVGYTKVWNLLDYPAISFPVDQVRKEVDKKLDDYEPRNELDAWNWGLYDPNTMNGHPVSLQVIGKRLEEEKVLGAATAIERVWRGEK</sequence>
<dbReference type="PIRSF" id="PIRSF001221">
    <property type="entry name" value="Amidase_fungi"/>
    <property type="match status" value="1"/>
</dbReference>
<dbReference type="Proteomes" id="UP000054771">
    <property type="component" value="Unassembled WGS sequence"/>
</dbReference>
<dbReference type="PROSITE" id="PS00571">
    <property type="entry name" value="AMIDASES"/>
    <property type="match status" value="1"/>
</dbReference>
<evidence type="ECO:0000256" key="2">
    <source>
        <dbReference type="ARBA" id="ARBA00009199"/>
    </source>
</evidence>
<evidence type="ECO:0000256" key="1">
    <source>
        <dbReference type="ARBA" id="ARBA00001311"/>
    </source>
</evidence>
<comment type="catalytic activity">
    <reaction evidence="1">
        <text>a monocarboxylic acid amide + H2O = a monocarboxylate + NH4(+)</text>
        <dbReference type="Rhea" id="RHEA:12020"/>
        <dbReference type="ChEBI" id="CHEBI:15377"/>
        <dbReference type="ChEBI" id="CHEBI:28938"/>
        <dbReference type="ChEBI" id="CHEBI:35757"/>
        <dbReference type="ChEBI" id="CHEBI:83628"/>
        <dbReference type="EC" id="3.5.1.4"/>
    </reaction>
</comment>
<comment type="similarity">
    <text evidence="2">Belongs to the amidase family.</text>
</comment>
<evidence type="ECO:0000256" key="4">
    <source>
        <dbReference type="ARBA" id="ARBA00022801"/>
    </source>
</evidence>
<reference evidence="9" key="1">
    <citation type="journal article" date="2016" name="Genome Announc.">
        <title>Draft genome sequences of fungus Aspergillus calidoustus.</title>
        <authorList>
            <person name="Horn F."/>
            <person name="Linde J."/>
            <person name="Mattern D.J."/>
            <person name="Walther G."/>
            <person name="Guthke R."/>
            <person name="Scherlach K."/>
            <person name="Martin K."/>
            <person name="Brakhage A.A."/>
            <person name="Petzke L."/>
            <person name="Valiante V."/>
        </authorList>
    </citation>
    <scope>NUCLEOTIDE SEQUENCE [LARGE SCALE GENOMIC DNA]</scope>
    <source>
        <strain evidence="9">SF006504</strain>
    </source>
</reference>
<dbReference type="InterPro" id="IPR020556">
    <property type="entry name" value="Amidase_CS"/>
</dbReference>
<keyword evidence="4" id="KW-0378">Hydrolase</keyword>
<name>A0A0U5G2F0_ASPCI</name>
<proteinExistence type="inferred from homology"/>
<feature type="binding site" evidence="6">
    <location>
        <position position="207"/>
    </location>
    <ligand>
        <name>substrate</name>
    </ligand>
</feature>
<accession>A0A0U5G2F0</accession>
<evidence type="ECO:0000256" key="6">
    <source>
        <dbReference type="PIRSR" id="PIRSR001221-2"/>
    </source>
</evidence>
<feature type="domain" description="Amidase" evidence="7">
    <location>
        <begin position="77"/>
        <end position="556"/>
    </location>
</feature>
<evidence type="ECO:0000256" key="3">
    <source>
        <dbReference type="ARBA" id="ARBA00012922"/>
    </source>
</evidence>
<dbReference type="EMBL" id="CDMC01000005">
    <property type="protein sequence ID" value="CEL06049.1"/>
    <property type="molecule type" value="Genomic_DNA"/>
</dbReference>
<evidence type="ECO:0000313" key="9">
    <source>
        <dbReference type="Proteomes" id="UP000054771"/>
    </source>
</evidence>
<dbReference type="STRING" id="454130.A0A0U5G2F0"/>
<dbReference type="PANTHER" id="PTHR46072">
    <property type="entry name" value="AMIDASE-RELATED-RELATED"/>
    <property type="match status" value="1"/>
</dbReference>
<feature type="active site" description="Charge relay system" evidence="5">
    <location>
        <position position="207"/>
    </location>
</feature>
<dbReference type="Pfam" id="PF01425">
    <property type="entry name" value="Amidase"/>
    <property type="match status" value="1"/>
</dbReference>
<evidence type="ECO:0000313" key="8">
    <source>
        <dbReference type="EMBL" id="CEL06049.1"/>
    </source>
</evidence>
<dbReference type="OrthoDB" id="6428749at2759"/>
<dbReference type="EC" id="3.5.1.4" evidence="3"/>
<dbReference type="GO" id="GO:0004040">
    <property type="term" value="F:amidase activity"/>
    <property type="evidence" value="ECO:0007669"/>
    <property type="project" value="UniProtKB-EC"/>
</dbReference>